<protein>
    <submittedName>
        <fullName evidence="1">Uncharacterized protein</fullName>
    </submittedName>
</protein>
<dbReference type="EMBL" id="OCNH01000001">
    <property type="protein sequence ID" value="SOD79333.1"/>
    <property type="molecule type" value="Genomic_DNA"/>
</dbReference>
<proteinExistence type="predicted"/>
<dbReference type="AlphaFoldDB" id="A0A286F819"/>
<evidence type="ECO:0000313" key="1">
    <source>
        <dbReference type="EMBL" id="SOD79333.1"/>
    </source>
</evidence>
<organism evidence="1 2">
    <name type="scientific">Spirosoma fluviale</name>
    <dbReference type="NCBI Taxonomy" id="1597977"/>
    <lineage>
        <taxon>Bacteria</taxon>
        <taxon>Pseudomonadati</taxon>
        <taxon>Bacteroidota</taxon>
        <taxon>Cytophagia</taxon>
        <taxon>Cytophagales</taxon>
        <taxon>Cytophagaceae</taxon>
        <taxon>Spirosoma</taxon>
    </lineage>
</organism>
<sequence>MKTLLQGDAFVVIDDAIMDQLVIQIKVKKRWRTIEPYMTGLRRDTLTSVVYGFCRDTVPSPVSPSRWQFFNLDDIDAIEVTNYSFQPHIDYRGKTDALLTVYRKLKPVWSYEESLQLCVAG</sequence>
<dbReference type="RefSeq" id="WP_097124588.1">
    <property type="nucleotide sequence ID" value="NZ_OCNH01000001.1"/>
</dbReference>
<keyword evidence="2" id="KW-1185">Reference proteome</keyword>
<dbReference type="OrthoDB" id="964924at2"/>
<reference evidence="2" key="1">
    <citation type="submission" date="2017-09" db="EMBL/GenBank/DDBJ databases">
        <authorList>
            <person name="Varghese N."/>
            <person name="Submissions S."/>
        </authorList>
    </citation>
    <scope>NUCLEOTIDE SEQUENCE [LARGE SCALE GENOMIC DNA]</scope>
    <source>
        <strain evidence="2">DSM 29961</strain>
    </source>
</reference>
<gene>
    <name evidence="1" type="ORF">SAMN06269250_0918</name>
</gene>
<name>A0A286F819_9BACT</name>
<evidence type="ECO:0000313" key="2">
    <source>
        <dbReference type="Proteomes" id="UP000219452"/>
    </source>
</evidence>
<accession>A0A286F819</accession>
<dbReference type="Proteomes" id="UP000219452">
    <property type="component" value="Unassembled WGS sequence"/>
</dbReference>